<dbReference type="CDD" id="cd00586">
    <property type="entry name" value="4HBT"/>
    <property type="match status" value="1"/>
</dbReference>
<accession>A0A3S0QLU4</accession>
<feature type="domain" description="Thioesterase" evidence="1">
    <location>
        <begin position="23"/>
        <end position="99"/>
    </location>
</feature>
<dbReference type="RefSeq" id="WP_126908854.1">
    <property type="nucleotide sequence ID" value="NZ_ML133755.1"/>
</dbReference>
<evidence type="ECO:0000313" key="2">
    <source>
        <dbReference type="EMBL" id="RUM06663.1"/>
    </source>
</evidence>
<dbReference type="Proteomes" id="UP000278081">
    <property type="component" value="Unassembled WGS sequence"/>
</dbReference>
<protein>
    <submittedName>
        <fullName evidence="2">Acyl-CoA thioesterase</fullName>
    </submittedName>
</protein>
<dbReference type="InterPro" id="IPR006683">
    <property type="entry name" value="Thioestr_dom"/>
</dbReference>
<dbReference type="AlphaFoldDB" id="A0A3S0QLU4"/>
<evidence type="ECO:0000259" key="1">
    <source>
        <dbReference type="Pfam" id="PF03061"/>
    </source>
</evidence>
<dbReference type="OrthoDB" id="8277620at2"/>
<organism evidence="2 3">
    <name type="scientific">Rhizobium chutanense</name>
    <dbReference type="NCBI Taxonomy" id="2035448"/>
    <lineage>
        <taxon>Bacteria</taxon>
        <taxon>Pseudomonadati</taxon>
        <taxon>Pseudomonadota</taxon>
        <taxon>Alphaproteobacteria</taxon>
        <taxon>Hyphomicrobiales</taxon>
        <taxon>Rhizobiaceae</taxon>
        <taxon>Rhizobium/Agrobacterium group</taxon>
        <taxon>Rhizobium</taxon>
    </lineage>
</organism>
<evidence type="ECO:0000313" key="3">
    <source>
        <dbReference type="Proteomes" id="UP000278081"/>
    </source>
</evidence>
<dbReference type="Gene3D" id="3.10.129.10">
    <property type="entry name" value="Hotdog Thioesterase"/>
    <property type="match status" value="1"/>
</dbReference>
<reference evidence="2 3" key="1">
    <citation type="submission" date="2018-11" db="EMBL/GenBank/DDBJ databases">
        <title>Rhizobium chutanense sp. nov., isolated from root nodules of Phaseolus vulgaris in China.</title>
        <authorList>
            <person name="Huo Y."/>
        </authorList>
    </citation>
    <scope>NUCLEOTIDE SEQUENCE [LARGE SCALE GENOMIC DNA]</scope>
    <source>
        <strain evidence="2 3">C16</strain>
    </source>
</reference>
<dbReference type="InterPro" id="IPR029069">
    <property type="entry name" value="HotDog_dom_sf"/>
</dbReference>
<dbReference type="GO" id="GO:0016790">
    <property type="term" value="F:thiolester hydrolase activity"/>
    <property type="evidence" value="ECO:0007669"/>
    <property type="project" value="UniProtKB-ARBA"/>
</dbReference>
<proteinExistence type="predicted"/>
<dbReference type="EMBL" id="RJTJ01000008">
    <property type="protein sequence ID" value="RUM06663.1"/>
    <property type="molecule type" value="Genomic_DNA"/>
</dbReference>
<name>A0A3S0QLU4_9HYPH</name>
<sequence>MSQSKRPGVTEIHVPFRDVDMNGRMFLASYISYAESVLASFWSSRPDVDDEPVYSPSKVSCMLHRPLHYDEPVTFTASVDKIGVRSIGFLIAVETSDERAAEVEIIWQAHAPEDRSPASLPEETRDWLYRFLD</sequence>
<dbReference type="Pfam" id="PF03061">
    <property type="entry name" value="4HBT"/>
    <property type="match status" value="1"/>
</dbReference>
<comment type="caution">
    <text evidence="2">The sequence shown here is derived from an EMBL/GenBank/DDBJ whole genome shotgun (WGS) entry which is preliminary data.</text>
</comment>
<gene>
    <name evidence="2" type="ORF">EFR84_10635</name>
</gene>
<dbReference type="SUPFAM" id="SSF54637">
    <property type="entry name" value="Thioesterase/thiol ester dehydrase-isomerase"/>
    <property type="match status" value="1"/>
</dbReference>